<sequence length="407" mass="43578">MNRLRIFSILFLWGMAAFLTVPVDAAKDCSLPPTGFTPLIDMSGTQTYKGQEGGLYDNGSNSVPSGLYQKVLEAASQIQPVNGKIGLISVGMSNVSQEFIDFQSKAEVDPEVSAAVVTVNGAQSGQSADKWVTPDPGTNPWSVLASRISSSGLSNGQVQAVWLKQANRGTIETPGLEDALEMKSNLAYIVKKLRTDYPAIKVIYVSSRIYAGYVGSAHSSIEPLAYESGFAFRWLIQDQMGVANAAGTGEVDYVNAPVIVWGPYLWADDNIPRSDGLIWKCEDFEDDGGHPGPGAEAKVAQMLLNFFKTSPMAASWFTGSAPVPTKTPSKTPTPIKSPTKTPTQPPTPPMGKPGDANGDGKVDGFDYLVWLSHYGKTSNNGPIDGDFNSDGSVNGQDYLVWLSNYGK</sequence>
<feature type="signal peptide" evidence="2">
    <location>
        <begin position="1"/>
        <end position="25"/>
    </location>
</feature>
<protein>
    <recommendedName>
        <fullName evidence="5">Dockerin domain-containing protein</fullName>
    </recommendedName>
</protein>
<evidence type="ECO:0008006" key="5">
    <source>
        <dbReference type="Google" id="ProtNLM"/>
    </source>
</evidence>
<dbReference type="AlphaFoldDB" id="A0A0G1S2L8"/>
<gene>
    <name evidence="3" type="ORF">UX87_C0020G0003</name>
</gene>
<organism evidence="3 4">
    <name type="scientific">Candidatus Amesbacteria bacterium GW2011_GWA1_47_16</name>
    <dbReference type="NCBI Taxonomy" id="1618353"/>
    <lineage>
        <taxon>Bacteria</taxon>
        <taxon>Candidatus Amesiibacteriota</taxon>
    </lineage>
</organism>
<dbReference type="SUPFAM" id="SSF63446">
    <property type="entry name" value="Type I dockerin domain"/>
    <property type="match status" value="1"/>
</dbReference>
<dbReference type="GO" id="GO:0004553">
    <property type="term" value="F:hydrolase activity, hydrolyzing O-glycosyl compounds"/>
    <property type="evidence" value="ECO:0007669"/>
    <property type="project" value="InterPro"/>
</dbReference>
<accession>A0A0G1S2L8</accession>
<dbReference type="EMBL" id="LCNV01000020">
    <property type="protein sequence ID" value="KKU63606.1"/>
    <property type="molecule type" value="Genomic_DNA"/>
</dbReference>
<proteinExistence type="predicted"/>
<dbReference type="Gene3D" id="1.10.1330.10">
    <property type="entry name" value="Dockerin domain"/>
    <property type="match status" value="1"/>
</dbReference>
<evidence type="ECO:0000256" key="1">
    <source>
        <dbReference type="SAM" id="MobiDB-lite"/>
    </source>
</evidence>
<dbReference type="Proteomes" id="UP000034364">
    <property type="component" value="Unassembled WGS sequence"/>
</dbReference>
<evidence type="ECO:0000313" key="4">
    <source>
        <dbReference type="Proteomes" id="UP000034364"/>
    </source>
</evidence>
<feature type="region of interest" description="Disordered" evidence="1">
    <location>
        <begin position="319"/>
        <end position="358"/>
    </location>
</feature>
<evidence type="ECO:0000313" key="3">
    <source>
        <dbReference type="EMBL" id="KKU63606.1"/>
    </source>
</evidence>
<reference evidence="3 4" key="1">
    <citation type="journal article" date="2015" name="Nature">
        <title>rRNA introns, odd ribosomes, and small enigmatic genomes across a large radiation of phyla.</title>
        <authorList>
            <person name="Brown C.T."/>
            <person name="Hug L.A."/>
            <person name="Thomas B.C."/>
            <person name="Sharon I."/>
            <person name="Castelle C.J."/>
            <person name="Singh A."/>
            <person name="Wilkins M.J."/>
            <person name="Williams K.H."/>
            <person name="Banfield J.F."/>
        </authorList>
    </citation>
    <scope>NUCLEOTIDE SEQUENCE [LARGE SCALE GENOMIC DNA]</scope>
</reference>
<dbReference type="Pfam" id="PF00404">
    <property type="entry name" value="Dockerin_1"/>
    <property type="match status" value="1"/>
</dbReference>
<feature type="compositionally biased region" description="Low complexity" evidence="1">
    <location>
        <begin position="322"/>
        <end position="342"/>
    </location>
</feature>
<keyword evidence="2" id="KW-0732">Signal</keyword>
<comment type="caution">
    <text evidence="3">The sequence shown here is derived from an EMBL/GenBank/DDBJ whole genome shotgun (WGS) entry which is preliminary data.</text>
</comment>
<dbReference type="InterPro" id="IPR018247">
    <property type="entry name" value="EF_Hand_1_Ca_BS"/>
</dbReference>
<name>A0A0G1S2L8_9BACT</name>
<feature type="chain" id="PRO_5002539517" description="Dockerin domain-containing protein" evidence="2">
    <location>
        <begin position="26"/>
        <end position="407"/>
    </location>
</feature>
<dbReference type="InterPro" id="IPR036439">
    <property type="entry name" value="Dockerin_dom_sf"/>
</dbReference>
<evidence type="ECO:0000256" key="2">
    <source>
        <dbReference type="SAM" id="SignalP"/>
    </source>
</evidence>
<dbReference type="GO" id="GO:0000272">
    <property type="term" value="P:polysaccharide catabolic process"/>
    <property type="evidence" value="ECO:0007669"/>
    <property type="project" value="InterPro"/>
</dbReference>
<dbReference type="PROSITE" id="PS00018">
    <property type="entry name" value="EF_HAND_1"/>
    <property type="match status" value="2"/>
</dbReference>
<dbReference type="InterPro" id="IPR002105">
    <property type="entry name" value="Dockerin_1_rpt"/>
</dbReference>